<evidence type="ECO:0000259" key="1">
    <source>
        <dbReference type="Pfam" id="PF10988"/>
    </source>
</evidence>
<feature type="domain" description="Putative auto-transporter adhesin head GIN" evidence="1">
    <location>
        <begin position="45"/>
        <end position="184"/>
    </location>
</feature>
<sequence length="282" mass="31401">MCLLMNKITYTLILFLALVFTTTAQNKEKIKGSRIVTIEQTYIDEFSKIIIADNLPVEIVFNSKTSVEIEADDNLHEVIKFEVTDGVLNFETTQQITGSKKLQITVNYSSKLEEIEVNGDAEIRSLSTLEIENLTLKTTGNSKAYLNIRTKNFNYTAADKSRSRLNVVSENAELIINDNSKIEALYTTNNFKADLYQRADLSIEGFVKSAQLRIDNSSSFSGKNLNIDDCTLSLEGGSTAVVNVAKTIIIEASDKTEVYLYGNAAITLNKFLGSAKLLKKEF</sequence>
<proteinExistence type="predicted"/>
<dbReference type="EMBL" id="VHIQ01000003">
    <property type="protein sequence ID" value="TPV33961.1"/>
    <property type="molecule type" value="Genomic_DNA"/>
</dbReference>
<dbReference type="Pfam" id="PF10988">
    <property type="entry name" value="DUF2807"/>
    <property type="match status" value="1"/>
</dbReference>
<comment type="caution">
    <text evidence="2">The sequence shown here is derived from an EMBL/GenBank/DDBJ whole genome shotgun (WGS) entry which is preliminary data.</text>
</comment>
<keyword evidence="3" id="KW-1185">Reference proteome</keyword>
<dbReference type="InterPro" id="IPR021255">
    <property type="entry name" value="DUF2807"/>
</dbReference>
<name>A0A506PJJ3_9FLAO</name>
<dbReference type="Gene3D" id="2.160.20.120">
    <property type="match status" value="1"/>
</dbReference>
<dbReference type="OrthoDB" id="1419485at2"/>
<reference evidence="2 3" key="1">
    <citation type="submission" date="2019-06" db="EMBL/GenBank/DDBJ databases">
        <title>Flavobacteriaceae Paucihalobacterium erythroidium CWB-1, complete genome.</title>
        <authorList>
            <person name="Wu S."/>
        </authorList>
    </citation>
    <scope>NUCLEOTIDE SEQUENCE [LARGE SCALE GENOMIC DNA]</scope>
    <source>
        <strain evidence="2 3">CWB-1</strain>
    </source>
</reference>
<evidence type="ECO:0000313" key="2">
    <source>
        <dbReference type="EMBL" id="TPV33961.1"/>
    </source>
</evidence>
<organism evidence="2 3">
    <name type="scientific">Paucihalobacter ruber</name>
    <dbReference type="NCBI Taxonomy" id="2567861"/>
    <lineage>
        <taxon>Bacteria</taxon>
        <taxon>Pseudomonadati</taxon>
        <taxon>Bacteroidota</taxon>
        <taxon>Flavobacteriia</taxon>
        <taxon>Flavobacteriales</taxon>
        <taxon>Flavobacteriaceae</taxon>
        <taxon>Paucihalobacter</taxon>
    </lineage>
</organism>
<protein>
    <submittedName>
        <fullName evidence="2">DUF2807 domain-containing protein</fullName>
    </submittedName>
</protein>
<dbReference type="Proteomes" id="UP000317332">
    <property type="component" value="Unassembled WGS sequence"/>
</dbReference>
<accession>A0A506PJJ3</accession>
<evidence type="ECO:0000313" key="3">
    <source>
        <dbReference type="Proteomes" id="UP000317332"/>
    </source>
</evidence>
<gene>
    <name evidence="2" type="ORF">FJ651_07320</name>
</gene>
<dbReference type="AlphaFoldDB" id="A0A506PJJ3"/>